<dbReference type="AlphaFoldDB" id="A0A8J5GE54"/>
<keyword evidence="4 6" id="KW-0735">Signal-anchor</keyword>
<gene>
    <name evidence="8" type="ORF">ZIOFF_035010</name>
</gene>
<dbReference type="GO" id="GO:0008168">
    <property type="term" value="F:methyltransferase activity"/>
    <property type="evidence" value="ECO:0007669"/>
    <property type="project" value="UniProtKB-UniRule"/>
</dbReference>
<comment type="subcellular location">
    <subcellularLocation>
        <location evidence="5">Endomembrane system</location>
        <topology evidence="5">Single-pass membrane protein</topology>
    </subcellularLocation>
    <subcellularLocation>
        <location evidence="1 6">Membrane</location>
        <topology evidence="1 6">Single-pass type II membrane protein</topology>
    </subcellularLocation>
</comment>
<feature type="compositionally biased region" description="Basic residues" evidence="7">
    <location>
        <begin position="215"/>
        <end position="230"/>
    </location>
</feature>
<evidence type="ECO:0000256" key="5">
    <source>
        <dbReference type="ARBA" id="ARBA00037847"/>
    </source>
</evidence>
<dbReference type="CDD" id="cd02440">
    <property type="entry name" value="AdoMet_MTases"/>
    <property type="match status" value="1"/>
</dbReference>
<dbReference type="InterPro" id="IPR029063">
    <property type="entry name" value="SAM-dependent_MTases_sf"/>
</dbReference>
<evidence type="ECO:0000313" key="9">
    <source>
        <dbReference type="Proteomes" id="UP000734854"/>
    </source>
</evidence>
<keyword evidence="6" id="KW-1133">Transmembrane helix</keyword>
<feature type="compositionally biased region" description="Acidic residues" evidence="7">
    <location>
        <begin position="275"/>
        <end position="313"/>
    </location>
</feature>
<reference evidence="8 9" key="1">
    <citation type="submission" date="2020-08" db="EMBL/GenBank/DDBJ databases">
        <title>Plant Genome Project.</title>
        <authorList>
            <person name="Zhang R.-G."/>
        </authorList>
    </citation>
    <scope>NUCLEOTIDE SEQUENCE [LARGE SCALE GENOMIC DNA]</scope>
    <source>
        <tissue evidence="8">Rhizome</tissue>
    </source>
</reference>
<dbReference type="GO" id="GO:0005768">
    <property type="term" value="C:endosome"/>
    <property type="evidence" value="ECO:0007669"/>
    <property type="project" value="TreeGrafter"/>
</dbReference>
<keyword evidence="6" id="KW-0325">Glycoprotein</keyword>
<dbReference type="EMBL" id="JACMSC010000010">
    <property type="protein sequence ID" value="KAG6502724.1"/>
    <property type="molecule type" value="Genomic_DNA"/>
</dbReference>
<keyword evidence="3 6" id="KW-0489">Methyltransferase</keyword>
<dbReference type="Pfam" id="PF03141">
    <property type="entry name" value="Methyltransf_29"/>
    <property type="match status" value="1"/>
</dbReference>
<evidence type="ECO:0000256" key="6">
    <source>
        <dbReference type="RuleBase" id="RU366043"/>
    </source>
</evidence>
<keyword evidence="6" id="KW-0808">Transferase</keyword>
<feature type="compositionally biased region" description="Basic and acidic residues" evidence="7">
    <location>
        <begin position="235"/>
        <end position="261"/>
    </location>
</feature>
<comment type="caution">
    <text evidence="8">The sequence shown here is derived from an EMBL/GenBank/DDBJ whole genome shotgun (WGS) entry which is preliminary data.</text>
</comment>
<dbReference type="Proteomes" id="UP000734854">
    <property type="component" value="Unassembled WGS sequence"/>
</dbReference>
<evidence type="ECO:0000256" key="2">
    <source>
        <dbReference type="ARBA" id="ARBA00008361"/>
    </source>
</evidence>
<sequence length="662" mass="72651">MGPRWDAVVVGGGHNGVTAAGLSVSVPEKRQFFAAAVLKRLTTGSASPHVATHGVSFAPPPSRIHCRSPVPFDGRYLLLGHDADLIQSEIAKFSKIEGGSLLSYSFIILALISNRSSLLLPSYASWIDVESSNLSASEINVVAYCWPSQAMVSARLGRSIKRPPLGFGVKVSLVFLLGLAFVVIWWAFSSPSASVVSLERNSFGEIEAPPATTAAKKKHKETQKKTHRNKTPIPPHKDDNLKKSEDRSRKEKNKEREKVGGEIEQAVVAKNETSELVEEAEDDEKVELEGLEEVADNENMTDEDMQDDGDENTEGVGGGDEASNSKAKKKKKLGPLFDPKVRYTWKLCGQKTGQNYIPCVDMEGGHRHHKRSCPRTPLMCLVSLPKDYRSPEPWPGRDSKIWFSNLEHPKLSAFIKTQNWLNLSGDYLLIPPKASEFKGGAEQYVSSIEEMVPDIEWGKNIRVILDIGCTGGGFGVALLEKNVITLSFGLMGDQTDLAQLTLERGIPAVLGNLASRRLPFPSSVFDAIHCGECGIPWHSSGGKLLLEMNRILRPGGYFITSTKNGDIDSEEGSRIEFPSVGTIGYRAIAFLISAIEGGKMYSFPKPKKICIDGRCSGQYTVDGQATDQRTCYIRYCSELEKIKEDLYPWGSSEVSLMLTKSP</sequence>
<feature type="region of interest" description="Disordered" evidence="7">
    <location>
        <begin position="209"/>
        <end position="331"/>
    </location>
</feature>
<dbReference type="GO" id="GO:0032259">
    <property type="term" value="P:methylation"/>
    <property type="evidence" value="ECO:0007669"/>
    <property type="project" value="UniProtKB-KW"/>
</dbReference>
<evidence type="ECO:0000256" key="4">
    <source>
        <dbReference type="ARBA" id="ARBA00022968"/>
    </source>
</evidence>
<dbReference type="PANTHER" id="PTHR10108">
    <property type="entry name" value="SAM-DEPENDENT METHYLTRANSFERASE"/>
    <property type="match status" value="1"/>
</dbReference>
<feature type="transmembrane region" description="Helical" evidence="6">
    <location>
        <begin position="165"/>
        <end position="188"/>
    </location>
</feature>
<evidence type="ECO:0000313" key="8">
    <source>
        <dbReference type="EMBL" id="KAG6502724.1"/>
    </source>
</evidence>
<protein>
    <recommendedName>
        <fullName evidence="6">Methyltransferase</fullName>
        <ecNumber evidence="6">2.1.1.-</ecNumber>
    </recommendedName>
</protein>
<accession>A0A8J5GE54</accession>
<evidence type="ECO:0000256" key="1">
    <source>
        <dbReference type="ARBA" id="ARBA00004606"/>
    </source>
</evidence>
<comment type="similarity">
    <text evidence="2 6">Belongs to the methyltransferase superfamily.</text>
</comment>
<dbReference type="PANTHER" id="PTHR10108:SF1102">
    <property type="entry name" value="METHYLTRANSFERASE PMT28-RELATED"/>
    <property type="match status" value="1"/>
</dbReference>
<dbReference type="GO" id="GO:0005802">
    <property type="term" value="C:trans-Golgi network"/>
    <property type="evidence" value="ECO:0007669"/>
    <property type="project" value="TreeGrafter"/>
</dbReference>
<proteinExistence type="inferred from homology"/>
<dbReference type="InterPro" id="IPR004159">
    <property type="entry name" value="Put_SAM_MeTrfase"/>
</dbReference>
<dbReference type="SUPFAM" id="SSF53335">
    <property type="entry name" value="S-adenosyl-L-methionine-dependent methyltransferases"/>
    <property type="match status" value="1"/>
</dbReference>
<dbReference type="GO" id="GO:0016020">
    <property type="term" value="C:membrane"/>
    <property type="evidence" value="ECO:0007669"/>
    <property type="project" value="UniProtKB-SubCell"/>
</dbReference>
<dbReference type="EC" id="2.1.1.-" evidence="6"/>
<keyword evidence="6" id="KW-0812">Transmembrane</keyword>
<name>A0A8J5GE54_ZINOF</name>
<keyword evidence="9" id="KW-1185">Reference proteome</keyword>
<organism evidence="8 9">
    <name type="scientific">Zingiber officinale</name>
    <name type="common">Ginger</name>
    <name type="synonym">Amomum zingiber</name>
    <dbReference type="NCBI Taxonomy" id="94328"/>
    <lineage>
        <taxon>Eukaryota</taxon>
        <taxon>Viridiplantae</taxon>
        <taxon>Streptophyta</taxon>
        <taxon>Embryophyta</taxon>
        <taxon>Tracheophyta</taxon>
        <taxon>Spermatophyta</taxon>
        <taxon>Magnoliopsida</taxon>
        <taxon>Liliopsida</taxon>
        <taxon>Zingiberales</taxon>
        <taxon>Zingiberaceae</taxon>
        <taxon>Zingiber</taxon>
    </lineage>
</organism>
<keyword evidence="6" id="KW-0472">Membrane</keyword>
<evidence type="ECO:0000256" key="7">
    <source>
        <dbReference type="SAM" id="MobiDB-lite"/>
    </source>
</evidence>
<dbReference type="Gene3D" id="3.40.50.150">
    <property type="entry name" value="Vaccinia Virus protein VP39"/>
    <property type="match status" value="1"/>
</dbReference>
<evidence type="ECO:0000256" key="3">
    <source>
        <dbReference type="ARBA" id="ARBA00022603"/>
    </source>
</evidence>